<reference evidence="1 2" key="1">
    <citation type="submission" date="2019-09" db="EMBL/GenBank/DDBJ databases">
        <title>Draft genome sequence of Psychrobacter nivimaris LAMA 639, in search for biotechnological relevant genes.</title>
        <authorList>
            <person name="Lima A.O.S."/>
            <person name="Staloch B.E.K."/>
            <person name="Freitas R.C."/>
            <person name="Niero H."/>
            <person name="Silva M.A.C."/>
        </authorList>
    </citation>
    <scope>NUCLEOTIDE SEQUENCE [LARGE SCALE GENOMIC DNA]</scope>
    <source>
        <strain evidence="1 2">LAMA 639</strain>
    </source>
</reference>
<evidence type="ECO:0000313" key="1">
    <source>
        <dbReference type="EMBL" id="KAF0568159.1"/>
    </source>
</evidence>
<protein>
    <submittedName>
        <fullName evidence="1">Uncharacterized protein</fullName>
    </submittedName>
</protein>
<dbReference type="Proteomes" id="UP000471465">
    <property type="component" value="Unassembled WGS sequence"/>
</dbReference>
<organism evidence="1 2">
    <name type="scientific">Psychrobacter nivimaris</name>
    <dbReference type="NCBI Taxonomy" id="281738"/>
    <lineage>
        <taxon>Bacteria</taxon>
        <taxon>Pseudomonadati</taxon>
        <taxon>Pseudomonadota</taxon>
        <taxon>Gammaproteobacteria</taxon>
        <taxon>Moraxellales</taxon>
        <taxon>Moraxellaceae</taxon>
        <taxon>Psychrobacter</taxon>
    </lineage>
</organism>
<dbReference type="AlphaFoldDB" id="A0A6N7BVX6"/>
<proteinExistence type="predicted"/>
<evidence type="ECO:0000313" key="2">
    <source>
        <dbReference type="Proteomes" id="UP000471465"/>
    </source>
</evidence>
<sequence>MTTEYDKGQQLLRFHLYLAYPHTPEDYEEFDAQYIANDSHMDEFAIFFDEDTIFERIVRHEGLEELANLIHHVLENYSDNPYIFNDQKSAQNFVNTLKTIDLQNFCVHKYELESFASLISLYSDIANESCAGMSIIGYAP</sequence>
<accession>A0A6N7BVX6</accession>
<dbReference type="RefSeq" id="WP_160022769.1">
    <property type="nucleotide sequence ID" value="NZ_VZIZ01000023.1"/>
</dbReference>
<dbReference type="EMBL" id="VZIZ01000023">
    <property type="protein sequence ID" value="KAF0568159.1"/>
    <property type="molecule type" value="Genomic_DNA"/>
</dbReference>
<comment type="caution">
    <text evidence="1">The sequence shown here is derived from an EMBL/GenBank/DDBJ whole genome shotgun (WGS) entry which is preliminary data.</text>
</comment>
<name>A0A6N7BVX6_9GAMM</name>
<gene>
    <name evidence="1" type="ORF">FQV37_1299</name>
</gene>
<keyword evidence="2" id="KW-1185">Reference proteome</keyword>